<dbReference type="HAMAP" id="MF_01877">
    <property type="entry name" value="16SrRNA_methyltr_I"/>
    <property type="match status" value="1"/>
</dbReference>
<dbReference type="GO" id="GO:0070677">
    <property type="term" value="F:rRNA (cytosine-2'-O-)-methyltransferase activity"/>
    <property type="evidence" value="ECO:0007669"/>
    <property type="project" value="UniProtKB-UniRule"/>
</dbReference>
<evidence type="ECO:0000313" key="9">
    <source>
        <dbReference type="EMBL" id="VFJ69940.1"/>
    </source>
</evidence>
<evidence type="ECO:0000256" key="3">
    <source>
        <dbReference type="ARBA" id="ARBA00022603"/>
    </source>
</evidence>
<dbReference type="InterPro" id="IPR053910">
    <property type="entry name" value="RsmI_HTH"/>
</dbReference>
<dbReference type="InterPro" id="IPR014777">
    <property type="entry name" value="4pyrrole_Mease_sub1"/>
</dbReference>
<evidence type="ECO:0000256" key="6">
    <source>
        <dbReference type="HAMAP-Rule" id="MF_01877"/>
    </source>
</evidence>
<evidence type="ECO:0000256" key="1">
    <source>
        <dbReference type="ARBA" id="ARBA00022490"/>
    </source>
</evidence>
<evidence type="ECO:0000256" key="4">
    <source>
        <dbReference type="ARBA" id="ARBA00022679"/>
    </source>
</evidence>
<dbReference type="GO" id="GO:0005737">
    <property type="term" value="C:cytoplasm"/>
    <property type="evidence" value="ECO:0007669"/>
    <property type="project" value="UniProtKB-SubCell"/>
</dbReference>
<dbReference type="InterPro" id="IPR000878">
    <property type="entry name" value="4pyrrol_Mease"/>
</dbReference>
<dbReference type="InterPro" id="IPR035996">
    <property type="entry name" value="4pyrrol_Methylase_sf"/>
</dbReference>
<name>A0A450TPN8_9GAMM</name>
<dbReference type="PIRSF" id="PIRSF005917">
    <property type="entry name" value="MTase_YraL"/>
    <property type="match status" value="1"/>
</dbReference>
<evidence type="ECO:0000259" key="7">
    <source>
        <dbReference type="Pfam" id="PF00590"/>
    </source>
</evidence>
<dbReference type="CDD" id="cd11648">
    <property type="entry name" value="RsmI"/>
    <property type="match status" value="1"/>
</dbReference>
<sequence length="307" mass="34225">MAKTISFYNHFAKLKNLKKGMLMSGRTGVLYVVATPIGNLEDITLRALRVLGEVDLILAEDTRISARLLRRFEITTPMEAFHEHNERTMAPKVLARLEGGANIALISDAGTPLLSDPGFYLMRLLRDQDKKVVPVPGPSALVCALSAAGLPTDRFVFEGFLPSRQGARRARLRILAAETGTLVMYEAPHRILATMEDMVEIFGDERHGVIARELTKTFETIRSAPLPTLENWLREDQNNRRGEFVLMIGGKPKADSAENTEMAEEDTRTLRLLLEELPLKKAVALSARLTGRKKNDLYRLALTMGES</sequence>
<feature type="domain" description="Tetrapyrrole methylase" evidence="7">
    <location>
        <begin position="30"/>
        <end position="229"/>
    </location>
</feature>
<comment type="function">
    <text evidence="6">Catalyzes the 2'-O-methylation of the ribose of cytidine 1402 (C1402) in 16S rRNA.</text>
</comment>
<feature type="domain" description="RsmI HTH" evidence="8">
    <location>
        <begin position="263"/>
        <end position="304"/>
    </location>
</feature>
<dbReference type="Gene3D" id="3.30.950.10">
    <property type="entry name" value="Methyltransferase, Cobalt-precorrin-4 Transmethylase, Domain 2"/>
    <property type="match status" value="1"/>
</dbReference>
<keyword evidence="4 6" id="KW-0808">Transferase</keyword>
<dbReference type="InterPro" id="IPR008189">
    <property type="entry name" value="rRNA_ssu_MeTfrase_I"/>
</dbReference>
<organism evidence="9">
    <name type="scientific">Candidatus Kentrum sp. FW</name>
    <dbReference type="NCBI Taxonomy" id="2126338"/>
    <lineage>
        <taxon>Bacteria</taxon>
        <taxon>Pseudomonadati</taxon>
        <taxon>Pseudomonadota</taxon>
        <taxon>Gammaproteobacteria</taxon>
        <taxon>Candidatus Kentrum</taxon>
    </lineage>
</organism>
<dbReference type="Pfam" id="PF00590">
    <property type="entry name" value="TP_methylase"/>
    <property type="match status" value="1"/>
</dbReference>
<evidence type="ECO:0000256" key="2">
    <source>
        <dbReference type="ARBA" id="ARBA00022552"/>
    </source>
</evidence>
<keyword evidence="3 6" id="KW-0489">Methyltransferase</keyword>
<dbReference type="Gene3D" id="3.40.1010.10">
    <property type="entry name" value="Cobalt-precorrin-4 Transmethylase, Domain 1"/>
    <property type="match status" value="1"/>
</dbReference>
<dbReference type="InterPro" id="IPR018063">
    <property type="entry name" value="SAM_MeTrfase_RsmI_CS"/>
</dbReference>
<dbReference type="FunFam" id="3.40.1010.10:FF:000007">
    <property type="entry name" value="Ribosomal RNA small subunit methyltransferase I"/>
    <property type="match status" value="1"/>
</dbReference>
<dbReference type="FunFam" id="3.30.950.10:FF:000002">
    <property type="entry name" value="Ribosomal RNA small subunit methyltransferase I"/>
    <property type="match status" value="1"/>
</dbReference>
<dbReference type="PANTHER" id="PTHR46111">
    <property type="entry name" value="RIBOSOMAL RNA SMALL SUBUNIT METHYLTRANSFERASE I"/>
    <property type="match status" value="1"/>
</dbReference>
<dbReference type="NCBIfam" id="TIGR00096">
    <property type="entry name" value="16S rRNA (cytidine(1402)-2'-O)-methyltransferase"/>
    <property type="match status" value="1"/>
</dbReference>
<dbReference type="AlphaFoldDB" id="A0A450TPN8"/>
<evidence type="ECO:0000259" key="8">
    <source>
        <dbReference type="Pfam" id="PF23016"/>
    </source>
</evidence>
<comment type="catalytic activity">
    <reaction evidence="6">
        <text>cytidine(1402) in 16S rRNA + S-adenosyl-L-methionine = 2'-O-methylcytidine(1402) in 16S rRNA + S-adenosyl-L-homocysteine + H(+)</text>
        <dbReference type="Rhea" id="RHEA:42924"/>
        <dbReference type="Rhea" id="RHEA-COMP:10285"/>
        <dbReference type="Rhea" id="RHEA-COMP:10286"/>
        <dbReference type="ChEBI" id="CHEBI:15378"/>
        <dbReference type="ChEBI" id="CHEBI:57856"/>
        <dbReference type="ChEBI" id="CHEBI:59789"/>
        <dbReference type="ChEBI" id="CHEBI:74495"/>
        <dbReference type="ChEBI" id="CHEBI:82748"/>
        <dbReference type="EC" id="2.1.1.198"/>
    </reaction>
</comment>
<accession>A0A450TPN8</accession>
<proteinExistence type="inferred from homology"/>
<comment type="subcellular location">
    <subcellularLocation>
        <location evidence="6">Cytoplasm</location>
    </subcellularLocation>
</comment>
<keyword evidence="2 6" id="KW-0698">rRNA processing</keyword>
<dbReference type="PANTHER" id="PTHR46111:SF1">
    <property type="entry name" value="RIBOSOMAL RNA SMALL SUBUNIT METHYLTRANSFERASE I"/>
    <property type="match status" value="1"/>
</dbReference>
<dbReference type="InterPro" id="IPR014776">
    <property type="entry name" value="4pyrrole_Mease_sub2"/>
</dbReference>
<comment type="similarity">
    <text evidence="6">Belongs to the methyltransferase superfamily. RsmI family.</text>
</comment>
<dbReference type="EMBL" id="CAADFE010000020">
    <property type="protein sequence ID" value="VFJ69940.1"/>
    <property type="molecule type" value="Genomic_DNA"/>
</dbReference>
<dbReference type="Pfam" id="PF23016">
    <property type="entry name" value="RsmI_C"/>
    <property type="match status" value="1"/>
</dbReference>
<gene>
    <name evidence="6" type="primary">rsmI</name>
    <name evidence="9" type="ORF">BECKFW1821C_GA0114237_102039</name>
</gene>
<evidence type="ECO:0000256" key="5">
    <source>
        <dbReference type="ARBA" id="ARBA00022691"/>
    </source>
</evidence>
<dbReference type="SUPFAM" id="SSF53790">
    <property type="entry name" value="Tetrapyrrole methylase"/>
    <property type="match status" value="1"/>
</dbReference>
<dbReference type="PROSITE" id="PS01296">
    <property type="entry name" value="RSMI"/>
    <property type="match status" value="1"/>
</dbReference>
<protein>
    <recommendedName>
        <fullName evidence="6">Ribosomal RNA small subunit methyltransferase I</fullName>
        <ecNumber evidence="6">2.1.1.198</ecNumber>
    </recommendedName>
    <alternativeName>
        <fullName evidence="6">16S rRNA 2'-O-ribose C1402 methyltransferase</fullName>
    </alternativeName>
    <alternativeName>
        <fullName evidence="6">rRNA (cytidine-2'-O-)-methyltransferase RsmI</fullName>
    </alternativeName>
</protein>
<dbReference type="EC" id="2.1.1.198" evidence="6"/>
<reference evidence="9" key="1">
    <citation type="submission" date="2019-02" db="EMBL/GenBank/DDBJ databases">
        <authorList>
            <person name="Gruber-Vodicka R. H."/>
            <person name="Seah K. B. B."/>
        </authorList>
    </citation>
    <scope>NUCLEOTIDE SEQUENCE</scope>
    <source>
        <strain evidence="9">BECK_BZ131</strain>
    </source>
</reference>
<keyword evidence="5 6" id="KW-0949">S-adenosyl-L-methionine</keyword>
<keyword evidence="1 6" id="KW-0963">Cytoplasm</keyword>